<keyword evidence="1" id="KW-0472">Membrane</keyword>
<keyword evidence="1" id="KW-1133">Transmembrane helix</keyword>
<protein>
    <recommendedName>
        <fullName evidence="4">Glycosyltransferase family 25 protein</fullName>
    </recommendedName>
</protein>
<organism evidence="2 3">
    <name type="scientific">Phyllosticta citriasiana</name>
    <dbReference type="NCBI Taxonomy" id="595635"/>
    <lineage>
        <taxon>Eukaryota</taxon>
        <taxon>Fungi</taxon>
        <taxon>Dikarya</taxon>
        <taxon>Ascomycota</taxon>
        <taxon>Pezizomycotina</taxon>
        <taxon>Dothideomycetes</taxon>
        <taxon>Dothideomycetes incertae sedis</taxon>
        <taxon>Botryosphaeriales</taxon>
        <taxon>Phyllostictaceae</taxon>
        <taxon>Phyllosticta</taxon>
    </lineage>
</organism>
<evidence type="ECO:0000313" key="3">
    <source>
        <dbReference type="Proteomes" id="UP001363622"/>
    </source>
</evidence>
<keyword evidence="3" id="KW-1185">Reference proteome</keyword>
<evidence type="ECO:0000313" key="2">
    <source>
        <dbReference type="EMBL" id="KAK7521741.1"/>
    </source>
</evidence>
<name>A0ABR1KUF0_9PEZI</name>
<evidence type="ECO:0000256" key="1">
    <source>
        <dbReference type="SAM" id="Phobius"/>
    </source>
</evidence>
<accession>A0ABR1KUF0</accession>
<comment type="caution">
    <text evidence="2">The sequence shown here is derived from an EMBL/GenBank/DDBJ whole genome shotgun (WGS) entry which is preliminary data.</text>
</comment>
<proteinExistence type="predicted"/>
<keyword evidence="1" id="KW-0812">Transmembrane</keyword>
<dbReference type="EMBL" id="JBBPHU010000002">
    <property type="protein sequence ID" value="KAK7521741.1"/>
    <property type="molecule type" value="Genomic_DNA"/>
</dbReference>
<dbReference type="Proteomes" id="UP001363622">
    <property type="component" value="Unassembled WGS sequence"/>
</dbReference>
<reference evidence="2 3" key="1">
    <citation type="submission" date="2024-04" db="EMBL/GenBank/DDBJ databases">
        <title>Phyllosticta paracitricarpa is synonymous to the EU quarantine fungus P. citricarpa based on phylogenomic analyses.</title>
        <authorList>
            <consortium name="Lawrence Berkeley National Laboratory"/>
            <person name="Van Ingen-Buijs V.A."/>
            <person name="Van Westerhoven A.C."/>
            <person name="Haridas S."/>
            <person name="Skiadas P."/>
            <person name="Martin F."/>
            <person name="Groenewald J.Z."/>
            <person name="Crous P.W."/>
            <person name="Seidl M.F."/>
        </authorList>
    </citation>
    <scope>NUCLEOTIDE SEQUENCE [LARGE SCALE GENOMIC DNA]</scope>
    <source>
        <strain evidence="2 3">CBS 123371</strain>
    </source>
</reference>
<evidence type="ECO:0008006" key="4">
    <source>
        <dbReference type="Google" id="ProtNLM"/>
    </source>
</evidence>
<sequence length="402" mass="44707">MLPCTHSRRSSGIISFILVVVIFLVLWQQPGPDTVRSIKNFSPSALAPARLLESLSPSSKQVFGTENATLGFEAIFTVSPWQSWRSDGLILAANRTNLTVSIPPQTPPSQPEVDAFKANSLTVSLNEGSARAWLGHLQVLNAARNHSSVLILEDDADWDVRIHDQAKLVASAMRNLSTPSNATAAPGWPWGNHWDVLWLGHCGERLPFPEEIDDAEAEAQGLGPDAFDDNDMYSGHIKSAWDIPKRRKLVGSKRKHDPYTDDYILLNDTSLPDTVLSYDARLGDSPPYTRWIQYAAGPICSFAYAVNGRSVAHILDDFTHGAAQAWDMWLHTRCRTHDLRCFSANPELFHHHIPAAASNLQHSLVNTQLQNEGTHNYTANIRFSARCNWDKGDDELVSCREQ</sequence>
<feature type="transmembrane region" description="Helical" evidence="1">
    <location>
        <begin position="12"/>
        <end position="29"/>
    </location>
</feature>
<gene>
    <name evidence="2" type="ORF">IWZ03DRAFT_411945</name>
</gene>